<accession>A0A8J6TMZ3</accession>
<proteinExistence type="predicted"/>
<dbReference type="Proteomes" id="UP000603434">
    <property type="component" value="Unassembled WGS sequence"/>
</dbReference>
<evidence type="ECO:0000256" key="1">
    <source>
        <dbReference type="SAM" id="SignalP"/>
    </source>
</evidence>
<dbReference type="InterPro" id="IPR005644">
    <property type="entry name" value="NolW-like"/>
</dbReference>
<comment type="caution">
    <text evidence="3">The sequence shown here is derived from an EMBL/GenBank/DDBJ whole genome shotgun (WGS) entry which is preliminary data.</text>
</comment>
<organism evidence="3 4">
    <name type="scientific">Candidatus Desulfatibia profunda</name>
    <dbReference type="NCBI Taxonomy" id="2841695"/>
    <lineage>
        <taxon>Bacteria</taxon>
        <taxon>Pseudomonadati</taxon>
        <taxon>Thermodesulfobacteriota</taxon>
        <taxon>Desulfobacteria</taxon>
        <taxon>Desulfobacterales</taxon>
        <taxon>Desulfobacterales incertae sedis</taxon>
        <taxon>Candidatus Desulfatibia</taxon>
    </lineage>
</organism>
<protein>
    <recommendedName>
        <fullName evidence="2">NolW-like domain-containing protein</fullName>
    </recommendedName>
</protein>
<feature type="signal peptide" evidence="1">
    <location>
        <begin position="1"/>
        <end position="19"/>
    </location>
</feature>
<dbReference type="EMBL" id="JACNJH010000194">
    <property type="protein sequence ID" value="MBC8362469.1"/>
    <property type="molecule type" value="Genomic_DNA"/>
</dbReference>
<reference evidence="3 4" key="1">
    <citation type="submission" date="2020-08" db="EMBL/GenBank/DDBJ databases">
        <title>Bridging the membrane lipid divide: bacteria of the FCB group superphylum have the potential to synthesize archaeal ether lipids.</title>
        <authorList>
            <person name="Villanueva L."/>
            <person name="Von Meijenfeldt F.A.B."/>
            <person name="Westbye A.B."/>
            <person name="Yadav S."/>
            <person name="Hopmans E.C."/>
            <person name="Dutilh B.E."/>
            <person name="Sinninghe Damste J.S."/>
        </authorList>
    </citation>
    <scope>NUCLEOTIDE SEQUENCE [LARGE SCALE GENOMIC DNA]</scope>
    <source>
        <strain evidence="3">NIOZ-UU30</strain>
    </source>
</reference>
<feature type="domain" description="NolW-like" evidence="2">
    <location>
        <begin position="26"/>
        <end position="87"/>
    </location>
</feature>
<evidence type="ECO:0000313" key="4">
    <source>
        <dbReference type="Proteomes" id="UP000603434"/>
    </source>
</evidence>
<sequence>MMIRCFLSIGLLLSISALSGVCRAETAVIPVHYWTAAEVLPVVQGMLSATGKVTFTDRIHSLVITDTPESIQQVRLFLEKFDRPPPQVRIRLKFQEKLAFQDRSIEGRGRVSGKDWSISTGGKRQDGIEVRVDDRKEDQQRTSEHVLVTTSGRPAYLLTGMDVPFRQRWIDLCRRHAVCTDTVEYRRIDTGMEILPVIVGDRADIQITPRISRVEPGDPQGVVRFTQASTRLSVPLGQWIEIGATRQAGNEVLDAILESSSGTKTSLLSMSLMVETF</sequence>
<dbReference type="InterPro" id="IPR051808">
    <property type="entry name" value="Type_IV_pilus_biogenesis"/>
</dbReference>
<feature type="chain" id="PRO_5035183502" description="NolW-like domain-containing protein" evidence="1">
    <location>
        <begin position="20"/>
        <end position="277"/>
    </location>
</feature>
<name>A0A8J6TMZ3_9BACT</name>
<dbReference type="Gene3D" id="3.30.1370.120">
    <property type="match status" value="1"/>
</dbReference>
<dbReference type="PANTHER" id="PTHR30604:SF1">
    <property type="entry name" value="DNA UTILIZATION PROTEIN HOFQ"/>
    <property type="match status" value="1"/>
</dbReference>
<keyword evidence="1" id="KW-0732">Signal</keyword>
<dbReference type="PANTHER" id="PTHR30604">
    <property type="entry name" value="PROTEIN TRANSPORT PROTEIN HOFQ"/>
    <property type="match status" value="1"/>
</dbReference>
<dbReference type="InterPro" id="IPR038591">
    <property type="entry name" value="NolW-like_sf"/>
</dbReference>
<dbReference type="Pfam" id="PF03958">
    <property type="entry name" value="Secretin_N"/>
    <property type="match status" value="1"/>
</dbReference>
<dbReference type="AlphaFoldDB" id="A0A8J6TMZ3"/>
<evidence type="ECO:0000313" key="3">
    <source>
        <dbReference type="EMBL" id="MBC8362469.1"/>
    </source>
</evidence>
<gene>
    <name evidence="3" type="ORF">H8E23_13850</name>
</gene>
<evidence type="ECO:0000259" key="2">
    <source>
        <dbReference type="Pfam" id="PF03958"/>
    </source>
</evidence>